<organism evidence="1 2">
    <name type="scientific">Sandaracinus amylolyticus</name>
    <dbReference type="NCBI Taxonomy" id="927083"/>
    <lineage>
        <taxon>Bacteria</taxon>
        <taxon>Pseudomonadati</taxon>
        <taxon>Myxococcota</taxon>
        <taxon>Polyangia</taxon>
        <taxon>Polyangiales</taxon>
        <taxon>Sandaracinaceae</taxon>
        <taxon>Sandaracinus</taxon>
    </lineage>
</organism>
<dbReference type="RefSeq" id="WP_157068961.1">
    <property type="nucleotide sequence ID" value="NZ_CP011125.1"/>
</dbReference>
<evidence type="ECO:0000313" key="2">
    <source>
        <dbReference type="Proteomes" id="UP000034883"/>
    </source>
</evidence>
<evidence type="ECO:0000313" key="1">
    <source>
        <dbReference type="EMBL" id="AKF05224.1"/>
    </source>
</evidence>
<dbReference type="OrthoDB" id="5498585at2"/>
<dbReference type="EMBL" id="CP011125">
    <property type="protein sequence ID" value="AKF05224.1"/>
    <property type="molecule type" value="Genomic_DNA"/>
</dbReference>
<dbReference type="KEGG" id="samy:DB32_002373"/>
<dbReference type="STRING" id="927083.DB32_002373"/>
<reference evidence="1 2" key="1">
    <citation type="submission" date="2015-03" db="EMBL/GenBank/DDBJ databases">
        <title>Genome assembly of Sandaracinus amylolyticus DSM 53668.</title>
        <authorList>
            <person name="Sharma G."/>
            <person name="Subramanian S."/>
        </authorList>
    </citation>
    <scope>NUCLEOTIDE SEQUENCE [LARGE SCALE GENOMIC DNA]</scope>
    <source>
        <strain evidence="1 2">DSM 53668</strain>
    </source>
</reference>
<dbReference type="AlphaFoldDB" id="A0A0F6SEH9"/>
<protein>
    <submittedName>
        <fullName evidence="1">Uncharacterized protein</fullName>
    </submittedName>
</protein>
<gene>
    <name evidence="1" type="ORF">DB32_002373</name>
</gene>
<keyword evidence="2" id="KW-1185">Reference proteome</keyword>
<proteinExistence type="predicted"/>
<sequence>MLNVGSRRAGRARAKWRERAAGFGRAAGFLSLVWIAATLFAVRAARADLDEVMLGFGAETMHLAEARQQSAPTALSINGAELFVSSGMDDRALDAVLDVFEARCRASDGHLHAQLERAGETELAAGGWLDGTLREDDEDRGYVACLDLGPDDVEPSALLERVQRFVDTGDLAAIGELRYVFAERAAHGTHFVAYWTEGSFPISAMFPSEGDAPGRDVDGVARPPGSRRVLSARAGDEPYSLTVFTGASVGVDGLERFYRDALSSEGFRLLEPEALEGRAYESDGALGFVAERDGRMVTVVMVDDPDAGPTVEVLEASVDAFRTQE</sequence>
<dbReference type="Proteomes" id="UP000034883">
    <property type="component" value="Chromosome"/>
</dbReference>
<accession>A0A0F6SEH9</accession>
<name>A0A0F6SEH9_9BACT</name>